<dbReference type="EMBL" id="JABDTM020027614">
    <property type="protein sequence ID" value="KAH0810252.1"/>
    <property type="molecule type" value="Genomic_DNA"/>
</dbReference>
<gene>
    <name evidence="2" type="ORF">GEV33_012541</name>
</gene>
<name>A0A8J6H9D0_TENMO</name>
<organism evidence="2 3">
    <name type="scientific">Tenebrio molitor</name>
    <name type="common">Yellow mealworm beetle</name>
    <dbReference type="NCBI Taxonomy" id="7067"/>
    <lineage>
        <taxon>Eukaryota</taxon>
        <taxon>Metazoa</taxon>
        <taxon>Ecdysozoa</taxon>
        <taxon>Arthropoda</taxon>
        <taxon>Hexapoda</taxon>
        <taxon>Insecta</taxon>
        <taxon>Pterygota</taxon>
        <taxon>Neoptera</taxon>
        <taxon>Endopterygota</taxon>
        <taxon>Coleoptera</taxon>
        <taxon>Polyphaga</taxon>
        <taxon>Cucujiformia</taxon>
        <taxon>Tenebrionidae</taxon>
        <taxon>Tenebrio</taxon>
    </lineage>
</organism>
<proteinExistence type="predicted"/>
<evidence type="ECO:0000313" key="3">
    <source>
        <dbReference type="Proteomes" id="UP000719412"/>
    </source>
</evidence>
<evidence type="ECO:0000313" key="2">
    <source>
        <dbReference type="EMBL" id="KAH0810252.1"/>
    </source>
</evidence>
<evidence type="ECO:0000256" key="1">
    <source>
        <dbReference type="SAM" id="MobiDB-lite"/>
    </source>
</evidence>
<feature type="region of interest" description="Disordered" evidence="1">
    <location>
        <begin position="117"/>
        <end position="143"/>
    </location>
</feature>
<keyword evidence="3" id="KW-1185">Reference proteome</keyword>
<accession>A0A8J6H9D0</accession>
<sequence>MTSPRRCKFGTTIVLSNKSAIGDGRESQCQQCQKKKNKNVTATALRCVCTYRGDSNGGQGAETPSSLSRPPLCVCGASLCIRPRCNCTGRVRCATERGREARMKAFGRLRGVPCTAGGGLASNRTDTKPRSGHLVTAKRSRPQNTPEIAKFAAVTRGKPPKKCRRVPPVPTAD</sequence>
<comment type="caution">
    <text evidence="2">The sequence shown here is derived from an EMBL/GenBank/DDBJ whole genome shotgun (WGS) entry which is preliminary data.</text>
</comment>
<reference evidence="2" key="1">
    <citation type="journal article" date="2020" name="J Insects Food Feed">
        <title>The yellow mealworm (Tenebrio molitor) genome: a resource for the emerging insects as food and feed industry.</title>
        <authorList>
            <person name="Eriksson T."/>
            <person name="Andere A."/>
            <person name="Kelstrup H."/>
            <person name="Emery V."/>
            <person name="Picard C."/>
        </authorList>
    </citation>
    <scope>NUCLEOTIDE SEQUENCE</scope>
    <source>
        <strain evidence="2">Stoneville</strain>
        <tissue evidence="2">Whole head</tissue>
    </source>
</reference>
<reference evidence="2" key="2">
    <citation type="submission" date="2021-08" db="EMBL/GenBank/DDBJ databases">
        <authorList>
            <person name="Eriksson T."/>
        </authorList>
    </citation>
    <scope>NUCLEOTIDE SEQUENCE</scope>
    <source>
        <strain evidence="2">Stoneville</strain>
        <tissue evidence="2">Whole head</tissue>
    </source>
</reference>
<dbReference type="Proteomes" id="UP000719412">
    <property type="component" value="Unassembled WGS sequence"/>
</dbReference>
<protein>
    <submittedName>
        <fullName evidence="2">Uncharacterized protein</fullName>
    </submittedName>
</protein>
<dbReference type="AlphaFoldDB" id="A0A8J6H9D0"/>